<evidence type="ECO:0000313" key="1">
    <source>
        <dbReference type="EMBL" id="CAB5221297.1"/>
    </source>
</evidence>
<name>A0A6J7WU79_9CAUD</name>
<organism evidence="1">
    <name type="scientific">uncultured Caudovirales phage</name>
    <dbReference type="NCBI Taxonomy" id="2100421"/>
    <lineage>
        <taxon>Viruses</taxon>
        <taxon>Duplodnaviria</taxon>
        <taxon>Heunggongvirae</taxon>
        <taxon>Uroviricota</taxon>
        <taxon>Caudoviricetes</taxon>
        <taxon>Peduoviridae</taxon>
        <taxon>Maltschvirus</taxon>
        <taxon>Maltschvirus maltsch</taxon>
    </lineage>
</organism>
<gene>
    <name evidence="1" type="ORF">UFOVP244_129</name>
</gene>
<proteinExistence type="predicted"/>
<dbReference type="EMBL" id="LR798292">
    <property type="protein sequence ID" value="CAB5221297.1"/>
    <property type="molecule type" value="Genomic_DNA"/>
</dbReference>
<accession>A0A6J7WU79</accession>
<protein>
    <submittedName>
        <fullName evidence="1">Uncharacterized protein</fullName>
    </submittedName>
</protein>
<sequence length="98" mass="10617">MSNQTVASLVSDVKNWNLNNVSELLDSLTILDKLLRDSDDDRGVGDLVDMTKLPSLDVAADLNGTNGVIVWATDRQGNCLVGADAKKIQHISQISSHR</sequence>
<reference evidence="1" key="1">
    <citation type="submission" date="2020-05" db="EMBL/GenBank/DDBJ databases">
        <authorList>
            <person name="Chiriac C."/>
            <person name="Salcher M."/>
            <person name="Ghai R."/>
            <person name="Kavagutti S V."/>
        </authorList>
    </citation>
    <scope>NUCLEOTIDE SEQUENCE</scope>
</reference>